<organism evidence="2">
    <name type="scientific">Tanacetum cinerariifolium</name>
    <name type="common">Dalmatian daisy</name>
    <name type="synonym">Chrysanthemum cinerariifolium</name>
    <dbReference type="NCBI Taxonomy" id="118510"/>
    <lineage>
        <taxon>Eukaryota</taxon>
        <taxon>Viridiplantae</taxon>
        <taxon>Streptophyta</taxon>
        <taxon>Embryophyta</taxon>
        <taxon>Tracheophyta</taxon>
        <taxon>Spermatophyta</taxon>
        <taxon>Magnoliopsida</taxon>
        <taxon>eudicotyledons</taxon>
        <taxon>Gunneridae</taxon>
        <taxon>Pentapetalae</taxon>
        <taxon>asterids</taxon>
        <taxon>campanulids</taxon>
        <taxon>Asterales</taxon>
        <taxon>Asteraceae</taxon>
        <taxon>Asteroideae</taxon>
        <taxon>Anthemideae</taxon>
        <taxon>Anthemidinae</taxon>
        <taxon>Tanacetum</taxon>
    </lineage>
</organism>
<gene>
    <name evidence="2" type="ORF">Tci_538284</name>
</gene>
<evidence type="ECO:0000256" key="1">
    <source>
        <dbReference type="SAM" id="Coils"/>
    </source>
</evidence>
<protein>
    <submittedName>
        <fullName evidence="2">Uncharacterized protein</fullName>
    </submittedName>
</protein>
<evidence type="ECO:0000313" key="2">
    <source>
        <dbReference type="EMBL" id="GEZ66311.1"/>
    </source>
</evidence>
<comment type="caution">
    <text evidence="2">The sequence shown here is derived from an EMBL/GenBank/DDBJ whole genome shotgun (WGS) entry which is preliminary data.</text>
</comment>
<sequence length="637" mass="71843">MTLTFADTHNMVAYLTKSDASEGFDQIIDFLNASSIKKKMIITEATIREALRLDDAESIDCLTNEEIFTELSRMGKGIFGVETPLFEGMIVAQQADYVADEGAASVDVDDVLDVKAEPSIPPPPSHELPSTSQFIPTLPPSPIGQEVGEEEQVKSIWVKEIEKDEDVTLKDVAVVEKTAEIEENADDDELEPTELKKVVEVVTTAKLMTKVVTVASASITGATTSITAALSAARRRKGVVIRDPKETATPSIIIHSKPKSKDKGKGIMVKEPKPRKEKEENDVLRYQELKRKPQTEAQARKNMMIYLRNIDVFKMDYFKGMRYDDIRPIFEKYFNSNMAFLEKTKEQLEEEESRALKRNTKSSKEKAAKKQKLDEKVEELKKHLQIVPNNDDDVYTEAITLAIKVLVVDYKIYSENNKLYFKIIRVDGTHQLFMSFLSLLRNFDIEDLEVLWQIVKERFASSKPKNFSDDFLLTTLTYMFKKPDVEAQLLLSVQVVSDVQIVTTVSVRVNTVMYKLRLVSQDDESNAYNRQDGCGAIVGAKTSSEAINDADTSAVVHVEETKSARGIVLENKEDPSDTSIDGEHMDVVSHLEENTGPNEKEDPLDISIDGEHIEGFVITQSHKRRNVEFKPEINKKM</sequence>
<dbReference type="EMBL" id="BKCJ010307004">
    <property type="protein sequence ID" value="GEZ66311.1"/>
    <property type="molecule type" value="Genomic_DNA"/>
</dbReference>
<dbReference type="AlphaFoldDB" id="A0A699IIY5"/>
<accession>A0A699IIY5</accession>
<proteinExistence type="predicted"/>
<feature type="coiled-coil region" evidence="1">
    <location>
        <begin position="331"/>
        <end position="383"/>
    </location>
</feature>
<name>A0A699IIY5_TANCI</name>
<keyword evidence="1" id="KW-0175">Coiled coil</keyword>
<reference evidence="2" key="1">
    <citation type="journal article" date="2019" name="Sci. Rep.">
        <title>Draft genome of Tanacetum cinerariifolium, the natural source of mosquito coil.</title>
        <authorList>
            <person name="Yamashiro T."/>
            <person name="Shiraishi A."/>
            <person name="Satake H."/>
            <person name="Nakayama K."/>
        </authorList>
    </citation>
    <scope>NUCLEOTIDE SEQUENCE</scope>
</reference>